<dbReference type="GO" id="GO:0003700">
    <property type="term" value="F:DNA-binding transcription factor activity"/>
    <property type="evidence" value="ECO:0007669"/>
    <property type="project" value="TreeGrafter"/>
</dbReference>
<accession>W6M7A4</accession>
<comment type="caution">
    <text evidence="5">The sequence shown here is derived from an EMBL/GenBank/DDBJ whole genome shotgun (WGS) entry which is preliminary data.</text>
</comment>
<dbReference type="EMBL" id="CBTJ020000068">
    <property type="protein sequence ID" value="CDI03567.1"/>
    <property type="molecule type" value="Genomic_DNA"/>
</dbReference>
<name>W6M7A4_9GAMM</name>
<feature type="DNA-binding region" description="H-T-H motif" evidence="2">
    <location>
        <begin position="37"/>
        <end position="56"/>
    </location>
</feature>
<dbReference type="InterPro" id="IPR036271">
    <property type="entry name" value="Tet_transcr_reg_TetR-rel_C_sf"/>
</dbReference>
<dbReference type="InterPro" id="IPR050109">
    <property type="entry name" value="HTH-type_TetR-like_transc_reg"/>
</dbReference>
<evidence type="ECO:0000256" key="2">
    <source>
        <dbReference type="PROSITE-ProRule" id="PRU00335"/>
    </source>
</evidence>
<feature type="region of interest" description="Disordered" evidence="3">
    <location>
        <begin position="206"/>
        <end position="226"/>
    </location>
</feature>
<dbReference type="InterPro" id="IPR009057">
    <property type="entry name" value="Homeodomain-like_sf"/>
</dbReference>
<reference evidence="5" key="1">
    <citation type="submission" date="2013-07" db="EMBL/GenBank/DDBJ databases">
        <authorList>
            <person name="McIlroy S."/>
        </authorList>
    </citation>
    <scope>NUCLEOTIDE SEQUENCE [LARGE SCALE GENOMIC DNA]</scope>
    <source>
        <strain evidence="5">Run_A_D11</strain>
    </source>
</reference>
<keyword evidence="6" id="KW-1185">Reference proteome</keyword>
<protein>
    <submittedName>
        <fullName evidence="5">TetR family transcriptional regulator</fullName>
    </submittedName>
</protein>
<organism evidence="5 6">
    <name type="scientific">Candidatus Competibacter denitrificans Run_A_D11</name>
    <dbReference type="NCBI Taxonomy" id="1400863"/>
    <lineage>
        <taxon>Bacteria</taxon>
        <taxon>Pseudomonadati</taxon>
        <taxon>Pseudomonadota</taxon>
        <taxon>Gammaproteobacteria</taxon>
        <taxon>Candidatus Competibacteraceae</taxon>
        <taxon>Candidatus Competibacter</taxon>
    </lineage>
</organism>
<dbReference type="PRINTS" id="PR00455">
    <property type="entry name" value="HTHTETR"/>
</dbReference>
<dbReference type="SUPFAM" id="SSF48498">
    <property type="entry name" value="Tetracyclin repressor-like, C-terminal domain"/>
    <property type="match status" value="1"/>
</dbReference>
<evidence type="ECO:0000313" key="6">
    <source>
        <dbReference type="Proteomes" id="UP000035760"/>
    </source>
</evidence>
<proteinExistence type="predicted"/>
<gene>
    <name evidence="5" type="ORF">BN873_590017</name>
</gene>
<dbReference type="AlphaFoldDB" id="W6M7A4"/>
<dbReference type="GO" id="GO:0000976">
    <property type="term" value="F:transcription cis-regulatory region binding"/>
    <property type="evidence" value="ECO:0007669"/>
    <property type="project" value="TreeGrafter"/>
</dbReference>
<reference evidence="5" key="2">
    <citation type="submission" date="2014-03" db="EMBL/GenBank/DDBJ databases">
        <title>Candidatus Competibacter-lineage genomes retrieved from metagenomes reveal functional metabolic diversity.</title>
        <authorList>
            <person name="McIlroy S.J."/>
            <person name="Albertsen M."/>
            <person name="Andresen E.K."/>
            <person name="Saunders A.M."/>
            <person name="Kristiansen R."/>
            <person name="Stokholm-Bjerregaard M."/>
            <person name="Nielsen K.L."/>
            <person name="Nielsen P.H."/>
        </authorList>
    </citation>
    <scope>NUCLEOTIDE SEQUENCE</scope>
    <source>
        <strain evidence="5">Run_A_D11</strain>
    </source>
</reference>
<dbReference type="Gene3D" id="1.10.357.10">
    <property type="entry name" value="Tetracycline Repressor, domain 2"/>
    <property type="match status" value="1"/>
</dbReference>
<keyword evidence="1 2" id="KW-0238">DNA-binding</keyword>
<dbReference type="RefSeq" id="WP_071244216.1">
    <property type="nucleotide sequence ID" value="NZ_CBTJ020000068.1"/>
</dbReference>
<dbReference type="InterPro" id="IPR001647">
    <property type="entry name" value="HTH_TetR"/>
</dbReference>
<dbReference type="PANTHER" id="PTHR30055:SF226">
    <property type="entry name" value="HTH-TYPE TRANSCRIPTIONAL REGULATOR PKSA"/>
    <property type="match status" value="1"/>
</dbReference>
<sequence length="226" mass="24567">MAYRRSLLMEERLANNRDRILTATRKLVAEGGFREAQIAAVAAVAGISTGMIYRYFPSKAELFVEVLGAAVGAEIEILTAIADGPEPAGMRLSAAVTCFVRRALHGPNLAYAFIIEPVDPEVETARIRYRKEFGDVFKAILIDGVEKGELPAQDVDASAACIVGAFTEALVGPIGPTTRNTRDKERLVESVRTFCLRAVGGVTEGEDGHEKLSQTIRTTRKRQTTK</sequence>
<dbReference type="Pfam" id="PF00440">
    <property type="entry name" value="TetR_N"/>
    <property type="match status" value="1"/>
</dbReference>
<evidence type="ECO:0000256" key="3">
    <source>
        <dbReference type="SAM" id="MobiDB-lite"/>
    </source>
</evidence>
<evidence type="ECO:0000259" key="4">
    <source>
        <dbReference type="PROSITE" id="PS50977"/>
    </source>
</evidence>
<dbReference type="Proteomes" id="UP000035760">
    <property type="component" value="Unassembled WGS sequence"/>
</dbReference>
<dbReference type="STRING" id="1400863.BN873_590017"/>
<evidence type="ECO:0000313" key="5">
    <source>
        <dbReference type="EMBL" id="CDI03567.1"/>
    </source>
</evidence>
<dbReference type="PANTHER" id="PTHR30055">
    <property type="entry name" value="HTH-TYPE TRANSCRIPTIONAL REGULATOR RUTR"/>
    <property type="match status" value="1"/>
</dbReference>
<evidence type="ECO:0000256" key="1">
    <source>
        <dbReference type="ARBA" id="ARBA00023125"/>
    </source>
</evidence>
<feature type="domain" description="HTH tetR-type" evidence="4">
    <location>
        <begin position="14"/>
        <end position="74"/>
    </location>
</feature>
<dbReference type="SUPFAM" id="SSF46689">
    <property type="entry name" value="Homeodomain-like"/>
    <property type="match status" value="1"/>
</dbReference>
<dbReference type="PROSITE" id="PS50977">
    <property type="entry name" value="HTH_TETR_2"/>
    <property type="match status" value="1"/>
</dbReference>
<dbReference type="OrthoDB" id="63332at2"/>